<sequence>MGEEEAATAWFVWLQFNGTFPRQSDYKLNQNQTKRTRLESIRFSFLRMNVLFTVAEDTFSERGYIAK</sequence>
<proteinExistence type="predicted"/>
<accession>A0A0E9X9C1</accession>
<protein>
    <submittedName>
        <fullName evidence="1">Uncharacterized protein</fullName>
    </submittedName>
</protein>
<reference evidence="1" key="2">
    <citation type="journal article" date="2015" name="Fish Shellfish Immunol.">
        <title>Early steps in the European eel (Anguilla anguilla)-Vibrio vulnificus interaction in the gills: Role of the RtxA13 toxin.</title>
        <authorList>
            <person name="Callol A."/>
            <person name="Pajuelo D."/>
            <person name="Ebbesson L."/>
            <person name="Teles M."/>
            <person name="MacKenzie S."/>
            <person name="Amaro C."/>
        </authorList>
    </citation>
    <scope>NUCLEOTIDE SEQUENCE</scope>
</reference>
<evidence type="ECO:0000313" key="1">
    <source>
        <dbReference type="EMBL" id="JAH98445.1"/>
    </source>
</evidence>
<dbReference type="AlphaFoldDB" id="A0A0E9X9C1"/>
<name>A0A0E9X9C1_ANGAN</name>
<reference evidence="1" key="1">
    <citation type="submission" date="2014-11" db="EMBL/GenBank/DDBJ databases">
        <authorList>
            <person name="Amaro Gonzalez C."/>
        </authorList>
    </citation>
    <scope>NUCLEOTIDE SEQUENCE</scope>
</reference>
<organism evidence="1">
    <name type="scientific">Anguilla anguilla</name>
    <name type="common">European freshwater eel</name>
    <name type="synonym">Muraena anguilla</name>
    <dbReference type="NCBI Taxonomy" id="7936"/>
    <lineage>
        <taxon>Eukaryota</taxon>
        <taxon>Metazoa</taxon>
        <taxon>Chordata</taxon>
        <taxon>Craniata</taxon>
        <taxon>Vertebrata</taxon>
        <taxon>Euteleostomi</taxon>
        <taxon>Actinopterygii</taxon>
        <taxon>Neopterygii</taxon>
        <taxon>Teleostei</taxon>
        <taxon>Anguilliformes</taxon>
        <taxon>Anguillidae</taxon>
        <taxon>Anguilla</taxon>
    </lineage>
</organism>
<dbReference type="EMBL" id="GBXM01010132">
    <property type="protein sequence ID" value="JAH98445.1"/>
    <property type="molecule type" value="Transcribed_RNA"/>
</dbReference>